<dbReference type="EMBL" id="HG937693">
    <property type="protein sequence ID" value="CDP35160.1"/>
    <property type="molecule type" value="Genomic_DNA"/>
</dbReference>
<dbReference type="AlphaFoldDB" id="A0A060T250"/>
<feature type="compositionally biased region" description="Polar residues" evidence="2">
    <location>
        <begin position="226"/>
        <end position="246"/>
    </location>
</feature>
<accession>A0A060T250</accession>
<feature type="compositionally biased region" description="Polar residues" evidence="2">
    <location>
        <begin position="274"/>
        <end position="287"/>
    </location>
</feature>
<evidence type="ECO:0000313" key="3">
    <source>
        <dbReference type="EMBL" id="CDP35160.1"/>
    </source>
</evidence>
<reference evidence="3" key="1">
    <citation type="submission" date="2014-02" db="EMBL/GenBank/DDBJ databases">
        <authorList>
            <person name="Genoscope - CEA"/>
        </authorList>
    </citation>
    <scope>NUCLEOTIDE SEQUENCE</scope>
    <source>
        <strain evidence="3">LS3</strain>
    </source>
</reference>
<feature type="compositionally biased region" description="Polar residues" evidence="2">
    <location>
        <begin position="36"/>
        <end position="81"/>
    </location>
</feature>
<proteinExistence type="predicted"/>
<feature type="coiled-coil region" evidence="1">
    <location>
        <begin position="354"/>
        <end position="412"/>
    </location>
</feature>
<keyword evidence="1" id="KW-0175">Coiled coil</keyword>
<feature type="region of interest" description="Disordered" evidence="2">
    <location>
        <begin position="21"/>
        <end position="94"/>
    </location>
</feature>
<feature type="compositionally biased region" description="Basic and acidic residues" evidence="2">
    <location>
        <begin position="296"/>
        <end position="305"/>
    </location>
</feature>
<feature type="compositionally biased region" description="Basic and acidic residues" evidence="2">
    <location>
        <begin position="247"/>
        <end position="257"/>
    </location>
</feature>
<reference evidence="3" key="2">
    <citation type="submission" date="2014-06" db="EMBL/GenBank/DDBJ databases">
        <title>The complete genome of Blastobotrys (Arxula) adeninivorans LS3 - a yeast of biotechnological interest.</title>
        <authorList>
            <person name="Kunze G."/>
            <person name="Gaillardin C."/>
            <person name="Czernicka M."/>
            <person name="Durrens P."/>
            <person name="Martin T."/>
            <person name="Boer E."/>
            <person name="Gabaldon T."/>
            <person name="Cruz J."/>
            <person name="Talla E."/>
            <person name="Marck C."/>
            <person name="Goffeau A."/>
            <person name="Barbe V."/>
            <person name="Baret P."/>
            <person name="Baronian K."/>
            <person name="Beier S."/>
            <person name="Bleykasten C."/>
            <person name="Bode R."/>
            <person name="Casaregola S."/>
            <person name="Despons L."/>
            <person name="Fairhead C."/>
            <person name="Giersberg M."/>
            <person name="Gierski P."/>
            <person name="Hahnel U."/>
            <person name="Hartmann A."/>
            <person name="Jankowska D."/>
            <person name="Jubin C."/>
            <person name="Jung P."/>
            <person name="Lafontaine I."/>
            <person name="Leh-Louis V."/>
            <person name="Lemaire M."/>
            <person name="Marcet-Houben M."/>
            <person name="Mascher M."/>
            <person name="Morel G."/>
            <person name="Richard G.-F."/>
            <person name="Riechen J."/>
            <person name="Sacerdot C."/>
            <person name="Sarkar A."/>
            <person name="Savel G."/>
            <person name="Schacherer J."/>
            <person name="Sherman D."/>
            <person name="Straub M.-L."/>
            <person name="Stein N."/>
            <person name="Thierry A."/>
            <person name="Trautwein-Schult A."/>
            <person name="Westhof E."/>
            <person name="Worch S."/>
            <person name="Dujon B."/>
            <person name="Souciet J.-L."/>
            <person name="Wincker P."/>
            <person name="Scholz U."/>
            <person name="Neuveglise N."/>
        </authorList>
    </citation>
    <scope>NUCLEOTIDE SEQUENCE</scope>
    <source>
        <strain evidence="3">LS3</strain>
    </source>
</reference>
<feature type="region of interest" description="Disordered" evidence="2">
    <location>
        <begin position="215"/>
        <end position="341"/>
    </location>
</feature>
<organism evidence="3">
    <name type="scientific">Blastobotrys adeninivorans</name>
    <name type="common">Yeast</name>
    <name type="synonym">Arxula adeninivorans</name>
    <dbReference type="NCBI Taxonomy" id="409370"/>
    <lineage>
        <taxon>Eukaryota</taxon>
        <taxon>Fungi</taxon>
        <taxon>Dikarya</taxon>
        <taxon>Ascomycota</taxon>
        <taxon>Saccharomycotina</taxon>
        <taxon>Dipodascomycetes</taxon>
        <taxon>Dipodascales</taxon>
        <taxon>Trichomonascaceae</taxon>
        <taxon>Blastobotrys</taxon>
    </lineage>
</organism>
<gene>
    <name evidence="3" type="ORF">GNLVRS02_ARAD1C29040g</name>
</gene>
<evidence type="ECO:0000256" key="2">
    <source>
        <dbReference type="SAM" id="MobiDB-lite"/>
    </source>
</evidence>
<feature type="compositionally biased region" description="Basic and acidic residues" evidence="2">
    <location>
        <begin position="326"/>
        <end position="335"/>
    </location>
</feature>
<sequence length="443" mass="49966">MSIRNTESPFKFLLRTKAQDATTDIDTGIDPLEAPSSINDPKSPGTASADQSPTTPFAQNGSSDRASKSILSSSNVDSTGHNGTGGKPELSKEERRGELVNLLKRHLSLFLNDPKAGKLSFFERVSELARKDPACIENGTNLVTSKQMEHQMRGWAQKLVNNSPLQDLSEYDKTFIEVNNKMATHLLTHNRIWHRALDTVLTTEEKDGLVYVTPIPPGDVRARELGTSNVSSPHTPTKNPSVQRSPDTIDKGSSNERIKKRLRRSSENYKHDSATNSPSQGAEQSVASKAIATKHQKTESGNDKSKRPRVSGVKKQVAKSKNSDQASKDLEHNNADKSNGMEFTMDTLSLVSIYKEMNAKDEELRKQREQIRNYEELLREERERHRQEIEQLREQAREIQQMESNRRDNMENLLHQERMKLFELLSGLLKQPSEEGLDKLRSE</sequence>
<name>A0A060T250_BLAAD</name>
<feature type="compositionally biased region" description="Basic and acidic residues" evidence="2">
    <location>
        <begin position="264"/>
        <end position="273"/>
    </location>
</feature>
<evidence type="ECO:0000256" key="1">
    <source>
        <dbReference type="SAM" id="Coils"/>
    </source>
</evidence>
<protein>
    <submittedName>
        <fullName evidence="3">ARAD1C29040p</fullName>
    </submittedName>
</protein>